<dbReference type="STRING" id="211460.YH63_15820"/>
<dbReference type="Pfam" id="PF07859">
    <property type="entry name" value="Abhydrolase_3"/>
    <property type="match status" value="1"/>
</dbReference>
<comment type="similarity">
    <text evidence="1">Belongs to the 'GDXG' lipolytic enzyme family.</text>
</comment>
<evidence type="ECO:0000313" key="5">
    <source>
        <dbReference type="Proteomes" id="UP000034832"/>
    </source>
</evidence>
<dbReference type="InterPro" id="IPR050300">
    <property type="entry name" value="GDXG_lipolytic_enzyme"/>
</dbReference>
<keyword evidence="2 4" id="KW-0378">Hydrolase</keyword>
<dbReference type="AlphaFoldDB" id="A0A4U6BM53"/>
<dbReference type="PROSITE" id="PS01173">
    <property type="entry name" value="LIPASE_GDXG_HIS"/>
    <property type="match status" value="1"/>
</dbReference>
<gene>
    <name evidence="4" type="ORF">YH63_003065</name>
</gene>
<dbReference type="PANTHER" id="PTHR48081">
    <property type="entry name" value="AB HYDROLASE SUPERFAMILY PROTEIN C4A8.06C"/>
    <property type="match status" value="1"/>
</dbReference>
<dbReference type="InterPro" id="IPR029058">
    <property type="entry name" value="AB_hydrolase_fold"/>
</dbReference>
<dbReference type="Proteomes" id="UP000034832">
    <property type="component" value="Unassembled WGS sequence"/>
</dbReference>
<dbReference type="InterPro" id="IPR002168">
    <property type="entry name" value="Lipase_GDXG_HIS_AS"/>
</dbReference>
<accession>A0A4U6BM53</accession>
<evidence type="ECO:0000313" key="4">
    <source>
        <dbReference type="EMBL" id="TKT70475.1"/>
    </source>
</evidence>
<dbReference type="RefSeq" id="WP_046828870.1">
    <property type="nucleotide sequence ID" value="NZ_LBIA02000001.1"/>
</dbReference>
<reference evidence="4" key="1">
    <citation type="submission" date="2019-04" db="EMBL/GenBank/DDBJ databases">
        <title>Whole genome sequencing of cave bacteria.</title>
        <authorList>
            <person name="Gan H.M."/>
            <person name="Barton H."/>
            <person name="Savka M.A."/>
        </authorList>
    </citation>
    <scope>NUCLEOTIDE SEQUENCE [LARGE SCALE GENOMIC DNA]</scope>
    <source>
        <strain evidence="4">LC387</strain>
    </source>
</reference>
<dbReference type="GO" id="GO:0016787">
    <property type="term" value="F:hydrolase activity"/>
    <property type="evidence" value="ECO:0007669"/>
    <property type="project" value="UniProtKB-KW"/>
</dbReference>
<dbReference type="PANTHER" id="PTHR48081:SF8">
    <property type="entry name" value="ALPHA_BETA HYDROLASE FOLD-3 DOMAIN-CONTAINING PROTEIN-RELATED"/>
    <property type="match status" value="1"/>
</dbReference>
<proteinExistence type="inferred from homology"/>
<dbReference type="SUPFAM" id="SSF53474">
    <property type="entry name" value="alpha/beta-Hydrolases"/>
    <property type="match status" value="1"/>
</dbReference>
<evidence type="ECO:0000256" key="2">
    <source>
        <dbReference type="ARBA" id="ARBA00022801"/>
    </source>
</evidence>
<dbReference type="OrthoDB" id="9806180at2"/>
<evidence type="ECO:0000259" key="3">
    <source>
        <dbReference type="Pfam" id="PF07859"/>
    </source>
</evidence>
<evidence type="ECO:0000256" key="1">
    <source>
        <dbReference type="ARBA" id="ARBA00010515"/>
    </source>
</evidence>
<organism evidence="4 5">
    <name type="scientific">Afipia massiliensis</name>
    <dbReference type="NCBI Taxonomy" id="211460"/>
    <lineage>
        <taxon>Bacteria</taxon>
        <taxon>Pseudomonadati</taxon>
        <taxon>Pseudomonadota</taxon>
        <taxon>Alphaproteobacteria</taxon>
        <taxon>Hyphomicrobiales</taxon>
        <taxon>Nitrobacteraceae</taxon>
        <taxon>Afipia</taxon>
    </lineage>
</organism>
<dbReference type="EMBL" id="LBIA02000001">
    <property type="protein sequence ID" value="TKT70475.1"/>
    <property type="molecule type" value="Genomic_DNA"/>
</dbReference>
<comment type="caution">
    <text evidence="4">The sequence shown here is derived from an EMBL/GenBank/DDBJ whole genome shotgun (WGS) entry which is preliminary data.</text>
</comment>
<dbReference type="InterPro" id="IPR013094">
    <property type="entry name" value="AB_hydrolase_3"/>
</dbReference>
<name>A0A4U6BM53_9BRAD</name>
<protein>
    <submittedName>
        <fullName evidence="4">Alpha/beta hydrolase</fullName>
    </submittedName>
</protein>
<dbReference type="Gene3D" id="3.40.50.1820">
    <property type="entry name" value="alpha/beta hydrolase"/>
    <property type="match status" value="1"/>
</dbReference>
<feature type="domain" description="Alpha/beta hydrolase fold-3" evidence="3">
    <location>
        <begin position="83"/>
        <end position="289"/>
    </location>
</feature>
<keyword evidence="5" id="KW-1185">Reference proteome</keyword>
<sequence>MIAPHPDVLAMIAAGRAAGSLPFEAMAPEQARQAYAARRPLVQEPPDQVAELRNVTINGPGGPLPLRLYRGAGTDPDAILPCLIYLHGGGWVLGNLDSHDGICCRLANEAQCCVVAVDYRLAPEHRFPAAVEDCAAALNYISQQAKTLRIDPSRIAVGGDSAGGNLAAVLSLMARDGQLPQVLHQVLLYPAVDLSVEGESYKATTAGMTITPATMRYFIDHYAPDPASREDWRSSPLKSSSLAGAPSALVMTCGHDPLREEGRAYARRLEQEGVPVTTLHMSAHTHGMLTLSKVISASAGVLAFIGAHLRDVFNVAHQNVRGVDQA</sequence>